<proteinExistence type="predicted"/>
<sequence>MTDQLTKYLFTDRSTRVQTVSLQEAWQTGLHHQPYPEPVQKLLGELTAAAVLLAGNLKFDGTLVLQIQGDGPIALLVVECTSELTIRATATLREDTEIPQDATLQQLLNQQGEGRFIVVLDPANKDAGMQPYQGVVPLEGDSIAQNLESYMRHSEQLDTRIWLQASAEQAAGLLLQKLPGIGGTELEASAAETWERAGHLADTLEERELLEASPETIVHRLFWDDALLRLESQAITWFCPCTRERVQAMLAMLGQEEIAEILAEQPTIEVACNFCGKPYVFDPVDCASLFVADSSHVQAGDDTLH</sequence>
<dbReference type="Pfam" id="PF01430">
    <property type="entry name" value="HSP33"/>
    <property type="match status" value="1"/>
</dbReference>
<evidence type="ECO:0000313" key="7">
    <source>
        <dbReference type="Proteomes" id="UP000823889"/>
    </source>
</evidence>
<keyword evidence="3" id="KW-1015">Disulfide bond</keyword>
<keyword evidence="2" id="KW-0862">Zinc</keyword>
<dbReference type="SUPFAM" id="SSF64397">
    <property type="entry name" value="Hsp33 domain"/>
    <property type="match status" value="1"/>
</dbReference>
<name>A0A9D2U9P9_9BURK</name>
<evidence type="ECO:0000256" key="2">
    <source>
        <dbReference type="ARBA" id="ARBA00022833"/>
    </source>
</evidence>
<dbReference type="InterPro" id="IPR000397">
    <property type="entry name" value="Heat_shock_Hsp33"/>
</dbReference>
<keyword evidence="1" id="KW-0963">Cytoplasm</keyword>
<dbReference type="SUPFAM" id="SSF118352">
    <property type="entry name" value="HSP33 redox switch-like"/>
    <property type="match status" value="1"/>
</dbReference>
<evidence type="ECO:0000256" key="4">
    <source>
        <dbReference type="ARBA" id="ARBA00023186"/>
    </source>
</evidence>
<dbReference type="Gene3D" id="3.55.30.10">
    <property type="entry name" value="Hsp33 domain"/>
    <property type="match status" value="1"/>
</dbReference>
<dbReference type="EMBL" id="DWUQ01000182">
    <property type="protein sequence ID" value="HJD45093.1"/>
    <property type="molecule type" value="Genomic_DNA"/>
</dbReference>
<dbReference type="Proteomes" id="UP000823889">
    <property type="component" value="Unassembled WGS sequence"/>
</dbReference>
<comment type="caution">
    <text evidence="6">The sequence shown here is derived from an EMBL/GenBank/DDBJ whole genome shotgun (WGS) entry which is preliminary data.</text>
</comment>
<dbReference type="Gene3D" id="3.90.1280.10">
    <property type="entry name" value="HSP33 redox switch-like"/>
    <property type="match status" value="1"/>
</dbReference>
<keyword evidence="4" id="KW-0143">Chaperone</keyword>
<dbReference type="GO" id="GO:0044183">
    <property type="term" value="F:protein folding chaperone"/>
    <property type="evidence" value="ECO:0007669"/>
    <property type="project" value="TreeGrafter"/>
</dbReference>
<dbReference type="PIRSF" id="PIRSF005261">
    <property type="entry name" value="Heat_shock_Hsp33"/>
    <property type="match status" value="1"/>
</dbReference>
<protein>
    <submittedName>
        <fullName evidence="6">Hsp33 family molecular chaperone HslO</fullName>
    </submittedName>
</protein>
<reference evidence="6" key="1">
    <citation type="journal article" date="2021" name="PeerJ">
        <title>Extensive microbial diversity within the chicken gut microbiome revealed by metagenomics and culture.</title>
        <authorList>
            <person name="Gilroy R."/>
            <person name="Ravi A."/>
            <person name="Getino M."/>
            <person name="Pursley I."/>
            <person name="Horton D.L."/>
            <person name="Alikhan N.F."/>
            <person name="Baker D."/>
            <person name="Gharbi K."/>
            <person name="Hall N."/>
            <person name="Watson M."/>
            <person name="Adriaenssens E.M."/>
            <person name="Foster-Nyarko E."/>
            <person name="Jarju S."/>
            <person name="Secka A."/>
            <person name="Antonio M."/>
            <person name="Oren A."/>
            <person name="Chaudhuri R.R."/>
            <person name="La Ragione R."/>
            <person name="Hildebrand F."/>
            <person name="Pallen M.J."/>
        </authorList>
    </citation>
    <scope>NUCLEOTIDE SEQUENCE</scope>
    <source>
        <strain evidence="6">9264</strain>
    </source>
</reference>
<dbReference type="GO" id="GO:0005737">
    <property type="term" value="C:cytoplasm"/>
    <property type="evidence" value="ECO:0007669"/>
    <property type="project" value="InterPro"/>
</dbReference>
<dbReference type="Gene3D" id="1.10.287.480">
    <property type="entry name" value="helix hairpin bin"/>
    <property type="match status" value="1"/>
</dbReference>
<dbReference type="NCBIfam" id="NF001033">
    <property type="entry name" value="PRK00114.1"/>
    <property type="match status" value="1"/>
</dbReference>
<dbReference type="AlphaFoldDB" id="A0A9D2U9P9"/>
<dbReference type="InterPro" id="IPR016154">
    <property type="entry name" value="Heat_shock_Hsp33_C"/>
</dbReference>
<dbReference type="PANTHER" id="PTHR30111:SF1">
    <property type="entry name" value="33 KDA CHAPERONIN"/>
    <property type="match status" value="1"/>
</dbReference>
<evidence type="ECO:0000256" key="3">
    <source>
        <dbReference type="ARBA" id="ARBA00023157"/>
    </source>
</evidence>
<dbReference type="GO" id="GO:0042026">
    <property type="term" value="P:protein refolding"/>
    <property type="evidence" value="ECO:0007669"/>
    <property type="project" value="TreeGrafter"/>
</dbReference>
<dbReference type="InterPro" id="IPR016153">
    <property type="entry name" value="Heat_shock_Hsp33_N"/>
</dbReference>
<gene>
    <name evidence="6" type="primary">hslO</name>
    <name evidence="6" type="ORF">H9906_08740</name>
</gene>
<dbReference type="CDD" id="cd00498">
    <property type="entry name" value="Hsp33"/>
    <property type="match status" value="1"/>
</dbReference>
<organism evidence="6 7">
    <name type="scientific">Candidatus Paenalcaligenes intestinipullorum</name>
    <dbReference type="NCBI Taxonomy" id="2838718"/>
    <lineage>
        <taxon>Bacteria</taxon>
        <taxon>Pseudomonadati</taxon>
        <taxon>Pseudomonadota</taxon>
        <taxon>Betaproteobacteria</taxon>
        <taxon>Burkholderiales</taxon>
        <taxon>Alcaligenaceae</taxon>
        <taxon>Paenalcaligenes</taxon>
    </lineage>
</organism>
<keyword evidence="5" id="KW-0676">Redox-active center</keyword>
<evidence type="ECO:0000256" key="5">
    <source>
        <dbReference type="ARBA" id="ARBA00023284"/>
    </source>
</evidence>
<dbReference type="PANTHER" id="PTHR30111">
    <property type="entry name" value="33 KDA CHAPERONIN"/>
    <property type="match status" value="1"/>
</dbReference>
<evidence type="ECO:0000313" key="6">
    <source>
        <dbReference type="EMBL" id="HJD45093.1"/>
    </source>
</evidence>
<accession>A0A9D2U9P9</accession>
<dbReference type="GO" id="GO:0051082">
    <property type="term" value="F:unfolded protein binding"/>
    <property type="evidence" value="ECO:0007669"/>
    <property type="project" value="InterPro"/>
</dbReference>
<evidence type="ECO:0000256" key="1">
    <source>
        <dbReference type="ARBA" id="ARBA00022490"/>
    </source>
</evidence>
<dbReference type="InterPro" id="IPR023212">
    <property type="entry name" value="Hsp33_helix_hairpin_bin_dom_sf"/>
</dbReference>
<reference evidence="6" key="2">
    <citation type="submission" date="2021-04" db="EMBL/GenBank/DDBJ databases">
        <authorList>
            <person name="Gilroy R."/>
        </authorList>
    </citation>
    <scope>NUCLEOTIDE SEQUENCE</scope>
    <source>
        <strain evidence="6">9264</strain>
    </source>
</reference>